<dbReference type="EMBL" id="NMUH01000138">
    <property type="protein sequence ID" value="MQL72650.1"/>
    <property type="molecule type" value="Genomic_DNA"/>
</dbReference>
<feature type="compositionally biased region" description="Basic and acidic residues" evidence="1">
    <location>
        <begin position="327"/>
        <end position="339"/>
    </location>
</feature>
<name>A0A843TT72_COLES</name>
<proteinExistence type="predicted"/>
<reference evidence="2" key="1">
    <citation type="submission" date="2017-07" db="EMBL/GenBank/DDBJ databases">
        <title>Taro Niue Genome Assembly and Annotation.</title>
        <authorList>
            <person name="Atibalentja N."/>
            <person name="Keating K."/>
            <person name="Fields C.J."/>
        </authorList>
    </citation>
    <scope>NUCLEOTIDE SEQUENCE</scope>
    <source>
        <strain evidence="2">Niue_2</strain>
        <tissue evidence="2">Leaf</tissue>
    </source>
</reference>
<comment type="caution">
    <text evidence="2">The sequence shown here is derived from an EMBL/GenBank/DDBJ whole genome shotgun (WGS) entry which is preliminary data.</text>
</comment>
<protein>
    <submittedName>
        <fullName evidence="2">Uncharacterized protein</fullName>
    </submittedName>
</protein>
<evidence type="ECO:0000256" key="1">
    <source>
        <dbReference type="SAM" id="MobiDB-lite"/>
    </source>
</evidence>
<feature type="compositionally biased region" description="Low complexity" evidence="1">
    <location>
        <begin position="75"/>
        <end position="126"/>
    </location>
</feature>
<sequence>MFHGEYDPDKTESWTHELERIFETMECAEEDQRFSEVFHGEYFPDYARRERRDQFHALVQGDLTFSQYYQRYRVSSSGGSTSSRYRVSSSGGSTSSRLSSFCSRSNTSRTSSSSSTLSSYRSSISPSRRRSVGVGRARHCGYGVVTPERFAVTALGRAAPGRRVLVATGVAVSDVCSIDVACLGVATAFLVSEALVLRWCRPARAGDAFVPFGARRRCLFLREGPNGFILRMEVGTLDPLTLSMLPSPLYIVLPLWFRAWECENSMLEVERVPELPPAGNTTPLEAAILSRWPGRPRQDRDALGCRDLVTTAWAIATGSRQGRASRPCRDGPMRSDLSRETSQQRQGARRAEETGRCYCWFLLNSWSYWYICCYCCYFLLDLLGFANNGLAFCY</sequence>
<accession>A0A843TT72</accession>
<dbReference type="Proteomes" id="UP000652761">
    <property type="component" value="Unassembled WGS sequence"/>
</dbReference>
<dbReference type="AlphaFoldDB" id="A0A843TT72"/>
<feature type="region of interest" description="Disordered" evidence="1">
    <location>
        <begin position="75"/>
        <end position="132"/>
    </location>
</feature>
<organism evidence="2 3">
    <name type="scientific">Colocasia esculenta</name>
    <name type="common">Wild taro</name>
    <name type="synonym">Arum esculentum</name>
    <dbReference type="NCBI Taxonomy" id="4460"/>
    <lineage>
        <taxon>Eukaryota</taxon>
        <taxon>Viridiplantae</taxon>
        <taxon>Streptophyta</taxon>
        <taxon>Embryophyta</taxon>
        <taxon>Tracheophyta</taxon>
        <taxon>Spermatophyta</taxon>
        <taxon>Magnoliopsida</taxon>
        <taxon>Liliopsida</taxon>
        <taxon>Araceae</taxon>
        <taxon>Aroideae</taxon>
        <taxon>Colocasieae</taxon>
        <taxon>Colocasia</taxon>
    </lineage>
</organism>
<evidence type="ECO:0000313" key="2">
    <source>
        <dbReference type="EMBL" id="MQL72650.1"/>
    </source>
</evidence>
<evidence type="ECO:0000313" key="3">
    <source>
        <dbReference type="Proteomes" id="UP000652761"/>
    </source>
</evidence>
<keyword evidence="3" id="KW-1185">Reference proteome</keyword>
<feature type="region of interest" description="Disordered" evidence="1">
    <location>
        <begin position="318"/>
        <end position="347"/>
    </location>
</feature>
<gene>
    <name evidence="2" type="ORF">Taro_004993</name>
</gene>